<evidence type="ECO:0000313" key="4">
    <source>
        <dbReference type="EMBL" id="CAL4068569.1"/>
    </source>
</evidence>
<evidence type="ECO:0000256" key="3">
    <source>
        <dbReference type="SAM" id="Phobius"/>
    </source>
</evidence>
<feature type="transmembrane region" description="Helical" evidence="3">
    <location>
        <begin position="48"/>
        <end position="70"/>
    </location>
</feature>
<evidence type="ECO:0000256" key="1">
    <source>
        <dbReference type="SAM" id="Coils"/>
    </source>
</evidence>
<proteinExistence type="predicted"/>
<dbReference type="AlphaFoldDB" id="A0AAV2Q1I0"/>
<keyword evidence="3" id="KW-1133">Transmembrane helix</keyword>
<keyword evidence="5" id="KW-1185">Reference proteome</keyword>
<dbReference type="EMBL" id="CAXKWB010003226">
    <property type="protein sequence ID" value="CAL4068569.1"/>
    <property type="molecule type" value="Genomic_DNA"/>
</dbReference>
<reference evidence="4 5" key="1">
    <citation type="submission" date="2024-05" db="EMBL/GenBank/DDBJ databases">
        <authorList>
            <person name="Wallberg A."/>
        </authorList>
    </citation>
    <scope>NUCLEOTIDE SEQUENCE [LARGE SCALE GENOMIC DNA]</scope>
</reference>
<protein>
    <submittedName>
        <fullName evidence="4">Uncharacterized protein</fullName>
    </submittedName>
</protein>
<dbReference type="Proteomes" id="UP001497623">
    <property type="component" value="Unassembled WGS sequence"/>
</dbReference>
<feature type="compositionally biased region" description="Basic and acidic residues" evidence="2">
    <location>
        <begin position="1"/>
        <end position="13"/>
    </location>
</feature>
<accession>A0AAV2Q1I0</accession>
<feature type="region of interest" description="Disordered" evidence="2">
    <location>
        <begin position="1"/>
        <end position="38"/>
    </location>
</feature>
<feature type="coiled-coil region" evidence="1">
    <location>
        <begin position="154"/>
        <end position="188"/>
    </location>
</feature>
<name>A0AAV2Q1I0_MEGNR</name>
<sequence length="499" mass="55080">MSEKGDMPPDHGDQVSLPPNYAPSEAYTESPPPAYSNKKSSMVAVTRMVCLTILAGAFMIGFFSLTHSWLQTRSCNCQHEDHDGIRSASFVEFPPAPQVEALVAHKEEEVPENTIITDINNNMSQLEEELNEQDKPKLEENGQIMPSDDIHPTIDEEVSALQQEVEILEEVESELEDERHILEESAQQEFDEVNKNIKIPLDVILGNPALSGRDVNCKVDRRQQDIGGLMTQAIIVTCEDKDDGPAITPLLSSPSSKRPLGPPLSLLAPIMKMLAAKAKQRSQEFNSMNLNKPEIIFGAKPVIMASKMSGPIEGPIRMIRGPFPGPMSGPSPFPMPAPRFLSMRGPNMSGPMRVPNMSGPMRGPNMSGPMRGPNMSGPRGPMPDPRGSPIPNFNENRRISDGGRQPKMIPMSINPMRMANGRSIRVLPFGKESRPDFFPNLPKDLPPFPNRPPAFPFKNEQELRILPEPQPRGLNSPIALPGLRILPGRFLNVFPQPSE</sequence>
<keyword evidence="3" id="KW-0812">Transmembrane</keyword>
<evidence type="ECO:0000313" key="5">
    <source>
        <dbReference type="Proteomes" id="UP001497623"/>
    </source>
</evidence>
<gene>
    <name evidence="4" type="ORF">MNOR_LOCUS7371</name>
</gene>
<keyword evidence="3" id="KW-0472">Membrane</keyword>
<evidence type="ECO:0000256" key="2">
    <source>
        <dbReference type="SAM" id="MobiDB-lite"/>
    </source>
</evidence>
<organism evidence="4 5">
    <name type="scientific">Meganyctiphanes norvegica</name>
    <name type="common">Northern krill</name>
    <name type="synonym">Thysanopoda norvegica</name>
    <dbReference type="NCBI Taxonomy" id="48144"/>
    <lineage>
        <taxon>Eukaryota</taxon>
        <taxon>Metazoa</taxon>
        <taxon>Ecdysozoa</taxon>
        <taxon>Arthropoda</taxon>
        <taxon>Crustacea</taxon>
        <taxon>Multicrustacea</taxon>
        <taxon>Malacostraca</taxon>
        <taxon>Eumalacostraca</taxon>
        <taxon>Eucarida</taxon>
        <taxon>Euphausiacea</taxon>
        <taxon>Euphausiidae</taxon>
        <taxon>Meganyctiphanes</taxon>
    </lineage>
</organism>
<keyword evidence="1" id="KW-0175">Coiled coil</keyword>
<comment type="caution">
    <text evidence="4">The sequence shown here is derived from an EMBL/GenBank/DDBJ whole genome shotgun (WGS) entry which is preliminary data.</text>
</comment>